<dbReference type="Proteomes" id="UP000254208">
    <property type="component" value="Unassembled WGS sequence"/>
</dbReference>
<keyword evidence="1" id="KW-0732">Signal</keyword>
<feature type="signal peptide" evidence="1">
    <location>
        <begin position="1"/>
        <end position="23"/>
    </location>
</feature>
<sequence>MKLKSLVLAAMVAGATVPTISLADPLPNGPHITTSGNAIVKAAPDMATLNILCGSYCKRCSSGKSWGR</sequence>
<gene>
    <name evidence="2" type="ORF">NCTC11801_01442</name>
</gene>
<organism evidence="2 3">
    <name type="scientific">Providencia rettgeri</name>
    <dbReference type="NCBI Taxonomy" id="587"/>
    <lineage>
        <taxon>Bacteria</taxon>
        <taxon>Pseudomonadati</taxon>
        <taxon>Pseudomonadota</taxon>
        <taxon>Gammaproteobacteria</taxon>
        <taxon>Enterobacterales</taxon>
        <taxon>Morganellaceae</taxon>
        <taxon>Providencia</taxon>
    </lineage>
</organism>
<proteinExistence type="predicted"/>
<reference evidence="2 3" key="1">
    <citation type="submission" date="2018-06" db="EMBL/GenBank/DDBJ databases">
        <authorList>
            <consortium name="Pathogen Informatics"/>
            <person name="Doyle S."/>
        </authorList>
    </citation>
    <scope>NUCLEOTIDE SEQUENCE [LARGE SCALE GENOMIC DNA]</scope>
    <source>
        <strain evidence="2 3">NCTC11801</strain>
    </source>
</reference>
<accession>A0A379FQ72</accession>
<name>A0A379FQ72_PRORE</name>
<evidence type="ECO:0000313" key="3">
    <source>
        <dbReference type="Proteomes" id="UP000254208"/>
    </source>
</evidence>
<evidence type="ECO:0000256" key="1">
    <source>
        <dbReference type="SAM" id="SignalP"/>
    </source>
</evidence>
<dbReference type="EMBL" id="UGTZ01000001">
    <property type="protein sequence ID" value="SUC30513.1"/>
    <property type="molecule type" value="Genomic_DNA"/>
</dbReference>
<evidence type="ECO:0000313" key="2">
    <source>
        <dbReference type="EMBL" id="SUC30513.1"/>
    </source>
</evidence>
<protein>
    <submittedName>
        <fullName evidence="2">Oxidative stress defense protein</fullName>
    </submittedName>
</protein>
<dbReference type="AlphaFoldDB" id="A0A379FQ72"/>
<feature type="chain" id="PRO_5016980065" evidence="1">
    <location>
        <begin position="24"/>
        <end position="68"/>
    </location>
</feature>